<dbReference type="InterPro" id="IPR013249">
    <property type="entry name" value="RNA_pol_sigma70_r4_t2"/>
</dbReference>
<dbReference type="Pfam" id="PF04542">
    <property type="entry name" value="Sigma70_r2"/>
    <property type="match status" value="1"/>
</dbReference>
<dbReference type="GO" id="GO:0016987">
    <property type="term" value="F:sigma factor activity"/>
    <property type="evidence" value="ECO:0007669"/>
    <property type="project" value="UniProtKB-KW"/>
</dbReference>
<dbReference type="SUPFAM" id="SSF88946">
    <property type="entry name" value="Sigma2 domain of RNA polymerase sigma factors"/>
    <property type="match status" value="1"/>
</dbReference>
<comment type="caution">
    <text evidence="7">The sequence shown here is derived from an EMBL/GenBank/DDBJ whole genome shotgun (WGS) entry which is preliminary data.</text>
</comment>
<gene>
    <name evidence="7" type="ORF">LNTAR_19030</name>
</gene>
<evidence type="ECO:0000256" key="3">
    <source>
        <dbReference type="ARBA" id="ARBA00023082"/>
    </source>
</evidence>
<dbReference type="InterPro" id="IPR014284">
    <property type="entry name" value="RNA_pol_sigma-70_dom"/>
</dbReference>
<dbReference type="GO" id="GO:0006352">
    <property type="term" value="P:DNA-templated transcription initiation"/>
    <property type="evidence" value="ECO:0007669"/>
    <property type="project" value="InterPro"/>
</dbReference>
<evidence type="ECO:0000256" key="1">
    <source>
        <dbReference type="ARBA" id="ARBA00010641"/>
    </source>
</evidence>
<evidence type="ECO:0000313" key="8">
    <source>
        <dbReference type="Proteomes" id="UP000004947"/>
    </source>
</evidence>
<dbReference type="InterPro" id="IPR013324">
    <property type="entry name" value="RNA_pol_sigma_r3/r4-like"/>
</dbReference>
<dbReference type="OrthoDB" id="9784272at2"/>
<dbReference type="STRING" id="313628.LNTAR_19030"/>
<name>A6DNW2_9BACT</name>
<evidence type="ECO:0000313" key="7">
    <source>
        <dbReference type="EMBL" id="EDM26771.1"/>
    </source>
</evidence>
<evidence type="ECO:0000256" key="2">
    <source>
        <dbReference type="ARBA" id="ARBA00023015"/>
    </source>
</evidence>
<dbReference type="PANTHER" id="PTHR43133">
    <property type="entry name" value="RNA POLYMERASE ECF-TYPE SIGMA FACTO"/>
    <property type="match status" value="1"/>
</dbReference>
<dbReference type="Gene3D" id="1.10.1740.10">
    <property type="match status" value="1"/>
</dbReference>
<dbReference type="Gene3D" id="1.10.10.10">
    <property type="entry name" value="Winged helix-like DNA-binding domain superfamily/Winged helix DNA-binding domain"/>
    <property type="match status" value="1"/>
</dbReference>
<comment type="similarity">
    <text evidence="1">Belongs to the sigma-70 factor family. ECF subfamily.</text>
</comment>
<dbReference type="Proteomes" id="UP000004947">
    <property type="component" value="Unassembled WGS sequence"/>
</dbReference>
<keyword evidence="3" id="KW-0731">Sigma factor</keyword>
<dbReference type="SUPFAM" id="SSF88659">
    <property type="entry name" value="Sigma3 and sigma4 domains of RNA polymerase sigma factors"/>
    <property type="match status" value="1"/>
</dbReference>
<dbReference type="GO" id="GO:0003677">
    <property type="term" value="F:DNA binding"/>
    <property type="evidence" value="ECO:0007669"/>
    <property type="project" value="InterPro"/>
</dbReference>
<accession>A6DNW2</accession>
<dbReference type="NCBIfam" id="TIGR02937">
    <property type="entry name" value="sigma70-ECF"/>
    <property type="match status" value="1"/>
</dbReference>
<feature type="domain" description="RNA polymerase sigma factor 70 region 4 type 2" evidence="6">
    <location>
        <begin position="108"/>
        <end position="158"/>
    </location>
</feature>
<keyword evidence="2" id="KW-0805">Transcription regulation</keyword>
<evidence type="ECO:0000256" key="4">
    <source>
        <dbReference type="ARBA" id="ARBA00023163"/>
    </source>
</evidence>
<evidence type="ECO:0000259" key="6">
    <source>
        <dbReference type="Pfam" id="PF08281"/>
    </source>
</evidence>
<dbReference type="eggNOG" id="COG1595">
    <property type="taxonomic scope" value="Bacteria"/>
</dbReference>
<dbReference type="InterPro" id="IPR039425">
    <property type="entry name" value="RNA_pol_sigma-70-like"/>
</dbReference>
<dbReference type="Pfam" id="PF08281">
    <property type="entry name" value="Sigma70_r4_2"/>
    <property type="match status" value="1"/>
</dbReference>
<dbReference type="AlphaFoldDB" id="A6DNW2"/>
<organism evidence="7 8">
    <name type="scientific">Lentisphaera araneosa HTCC2155</name>
    <dbReference type="NCBI Taxonomy" id="313628"/>
    <lineage>
        <taxon>Bacteria</taxon>
        <taxon>Pseudomonadati</taxon>
        <taxon>Lentisphaerota</taxon>
        <taxon>Lentisphaeria</taxon>
        <taxon>Lentisphaerales</taxon>
        <taxon>Lentisphaeraceae</taxon>
        <taxon>Lentisphaera</taxon>
    </lineage>
</organism>
<protein>
    <submittedName>
        <fullName evidence="7">Probable RNA polymerase sigma-E factor</fullName>
    </submittedName>
</protein>
<reference evidence="7 8" key="1">
    <citation type="journal article" date="2010" name="J. Bacteriol.">
        <title>Genome sequence of Lentisphaera araneosa HTCC2155T, the type species of the order Lentisphaerales in the phylum Lentisphaerae.</title>
        <authorList>
            <person name="Thrash J.C."/>
            <person name="Cho J.C."/>
            <person name="Vergin K.L."/>
            <person name="Morris R.M."/>
            <person name="Giovannoni S.J."/>
        </authorList>
    </citation>
    <scope>NUCLEOTIDE SEQUENCE [LARGE SCALE GENOMIC DNA]</scope>
    <source>
        <strain evidence="7 8">HTCC2155</strain>
    </source>
</reference>
<evidence type="ECO:0000259" key="5">
    <source>
        <dbReference type="Pfam" id="PF04542"/>
    </source>
</evidence>
<feature type="domain" description="RNA polymerase sigma-70 region 2" evidence="5">
    <location>
        <begin position="15"/>
        <end position="76"/>
    </location>
</feature>
<dbReference type="InterPro" id="IPR007627">
    <property type="entry name" value="RNA_pol_sigma70_r2"/>
</dbReference>
<keyword evidence="4" id="KW-0804">Transcription</keyword>
<sequence>MKENTDFIREFAPVQHHLHMYIRSLVPNFSDADDLLQEVAATAWKKYESFDSEKSEFKSWLFGIARNKALHSKRRYLRTQNLLNEVQMINAEQFFLREGFTASDERQDALSECMNQLSDDQRKLLLGRYRDKKKSYELADLFKRSAEQVRIQLFRLRKVLKVCVMEKVEL</sequence>
<dbReference type="InterPro" id="IPR013325">
    <property type="entry name" value="RNA_pol_sigma_r2"/>
</dbReference>
<keyword evidence="8" id="KW-1185">Reference proteome</keyword>
<dbReference type="InterPro" id="IPR036388">
    <property type="entry name" value="WH-like_DNA-bd_sf"/>
</dbReference>
<proteinExistence type="inferred from homology"/>
<dbReference type="PANTHER" id="PTHR43133:SF51">
    <property type="entry name" value="RNA POLYMERASE SIGMA FACTOR"/>
    <property type="match status" value="1"/>
</dbReference>
<dbReference type="EMBL" id="ABCK01000014">
    <property type="protein sequence ID" value="EDM26771.1"/>
    <property type="molecule type" value="Genomic_DNA"/>
</dbReference>
<dbReference type="RefSeq" id="WP_007279549.1">
    <property type="nucleotide sequence ID" value="NZ_ABCK01000014.1"/>
</dbReference>